<feature type="domain" description="Bacterial transcriptional activator" evidence="1">
    <location>
        <begin position="107"/>
        <end position="243"/>
    </location>
</feature>
<proteinExistence type="predicted"/>
<name>A0ABU0LXT5_9HYPH</name>
<dbReference type="Gene3D" id="3.40.50.10070">
    <property type="entry name" value="TolB, N-terminal domain"/>
    <property type="match status" value="1"/>
</dbReference>
<dbReference type="GO" id="GO:0003677">
    <property type="term" value="F:DNA binding"/>
    <property type="evidence" value="ECO:0007669"/>
    <property type="project" value="UniProtKB-KW"/>
</dbReference>
<dbReference type="Pfam" id="PF03704">
    <property type="entry name" value="BTAD"/>
    <property type="match status" value="1"/>
</dbReference>
<comment type="caution">
    <text evidence="2">The sequence shown here is derived from an EMBL/GenBank/DDBJ whole genome shotgun (WGS) entry which is preliminary data.</text>
</comment>
<dbReference type="SMART" id="SM01043">
    <property type="entry name" value="BTAD"/>
    <property type="match status" value="1"/>
</dbReference>
<reference evidence="2 3" key="1">
    <citation type="submission" date="2023-07" db="EMBL/GenBank/DDBJ databases">
        <title>Genomic Encyclopedia of Type Strains, Phase IV (KMG-IV): sequencing the most valuable type-strain genomes for metagenomic binning, comparative biology and taxonomic classification.</title>
        <authorList>
            <person name="Goeker M."/>
        </authorList>
    </citation>
    <scope>NUCLEOTIDE SEQUENCE [LARGE SCALE GENOMIC DNA]</scope>
    <source>
        <strain evidence="2 3">DSM 15561</strain>
    </source>
</reference>
<keyword evidence="2" id="KW-0238">DNA-binding</keyword>
<gene>
    <name evidence="2" type="ORF">QOZ99_004454</name>
</gene>
<dbReference type="RefSeq" id="WP_306892149.1">
    <property type="nucleotide sequence ID" value="NZ_JAUSVR010000036.1"/>
</dbReference>
<dbReference type="InterPro" id="IPR051677">
    <property type="entry name" value="AfsR-DnrI-RedD_regulator"/>
</dbReference>
<dbReference type="InterPro" id="IPR005158">
    <property type="entry name" value="BTAD"/>
</dbReference>
<dbReference type="InterPro" id="IPR011990">
    <property type="entry name" value="TPR-like_helical_dom_sf"/>
</dbReference>
<dbReference type="PANTHER" id="PTHR35807">
    <property type="entry name" value="TRANSCRIPTIONAL REGULATOR REDD-RELATED"/>
    <property type="match status" value="1"/>
</dbReference>
<evidence type="ECO:0000313" key="2">
    <source>
        <dbReference type="EMBL" id="MDQ0513531.1"/>
    </source>
</evidence>
<evidence type="ECO:0000259" key="1">
    <source>
        <dbReference type="SMART" id="SM01043"/>
    </source>
</evidence>
<evidence type="ECO:0000313" key="3">
    <source>
        <dbReference type="Proteomes" id="UP001235094"/>
    </source>
</evidence>
<dbReference type="SUPFAM" id="SSF48452">
    <property type="entry name" value="TPR-like"/>
    <property type="match status" value="2"/>
</dbReference>
<accession>A0ABU0LXT5</accession>
<protein>
    <submittedName>
        <fullName evidence="2">DNA-binding SARP family transcriptional activator</fullName>
    </submittedName>
</protein>
<dbReference type="Gene3D" id="1.25.40.10">
    <property type="entry name" value="Tetratricopeptide repeat domain"/>
    <property type="match status" value="2"/>
</dbReference>
<sequence length="676" mass="73326">MPGRELPESGLAPAHGPTQLALLGRAQVLGPAGSTAILTDKLALLAGYLASTARRSQRRARLAELLWPDRGDDQARGSLRNALSRLRALGIRVATEADSVSLGGYESDLDQLERASSAACDVTRALRLSEPFLEGFDPPDGELRDWLSFERTRCRTLAQQALTLASDAARERGEIAAALAAASRLLALDPYRERSHRLLMRLHEAAGDRASALAQYQSCRDRLRTELGVEPSEQTMALARRIAGSPGVNAGIVTTLPREDAPKPRAAVGTERFRLSVAVLPFEHDGSATDHRFLAEGIADDLTTALTRQRDFLVMARPSSLLFSNSGDAARSLDVRYVVTGTLRVAGGQVSVAARLIDEKAGRHLWAVRHEGDLDSFFSLRDRLIDDLVTGLDAEIRLAERERAAETPATSLGAWEMFHRGLWHAYRFEPAEIARAQEFFDRSLGLAGNFALPYAGLAYVEVLRLAFLLEKDTAAGIARGLKQAGRAFELDPSSPFILTMLGRLRALSGDLAGGFDLLNHARERHPSFAHVYYCLSLTHHGAGEPELALKAADMALRLSPRDPLLPMFLTTKAASHYFTGQLDLAEREARAALAVKRGDPWALIVLVLTVAELERPGEARDILSGVGAAMPGLQPAHIWPMIARTIPAAGRERVARALAALGVPVDAEKMAVAREI</sequence>
<keyword evidence="3" id="KW-1185">Reference proteome</keyword>
<dbReference type="EMBL" id="JAUSVR010000036">
    <property type="protein sequence ID" value="MDQ0513531.1"/>
    <property type="molecule type" value="Genomic_DNA"/>
</dbReference>
<organism evidence="2 3">
    <name type="scientific">Ancylobacter amanitiformis</name>
    <dbReference type="NCBI Taxonomy" id="217069"/>
    <lineage>
        <taxon>Bacteria</taxon>
        <taxon>Pseudomonadati</taxon>
        <taxon>Pseudomonadota</taxon>
        <taxon>Alphaproteobacteria</taxon>
        <taxon>Hyphomicrobiales</taxon>
        <taxon>Xanthobacteraceae</taxon>
        <taxon>Ancylobacter</taxon>
    </lineage>
</organism>
<dbReference type="Proteomes" id="UP001235094">
    <property type="component" value="Unassembled WGS sequence"/>
</dbReference>